<evidence type="ECO:0008006" key="7">
    <source>
        <dbReference type="Google" id="ProtNLM"/>
    </source>
</evidence>
<dbReference type="Gene3D" id="1.25.40.10">
    <property type="entry name" value="Tetratricopeptide repeat domain"/>
    <property type="match status" value="1"/>
</dbReference>
<feature type="repeat" description="TPR" evidence="3">
    <location>
        <begin position="128"/>
        <end position="161"/>
    </location>
</feature>
<keyword evidence="6" id="KW-1185">Reference proteome</keyword>
<proteinExistence type="predicted"/>
<sequence length="259" mass="29518">MPRDLSHTSTNESGEEETSSISKDISEGFETASEGDDDKETENDGKEQHEKQQKEEGSEEQNLSPREDNYGDALNDEELKQRALAQANDAKLLGNMLFKDEHYEDALSKYEIALQVSSETPLFTELRSICHSNRAICYLKLGNYEETIKECTKALEPNPAYIKALVRRAEAYEKLERFEEAITDMKKILELDPSNDQARRAIVRLEPLAREKMEKMKEEMIGKLKDMGNSLLGRFGMSIDNFKAVKDPNTGSYSISFQR</sequence>
<dbReference type="InterPro" id="IPR052769">
    <property type="entry name" value="TPR_domain_protein"/>
</dbReference>
<comment type="caution">
    <text evidence="5">The sequence shown here is derived from an EMBL/GenBank/DDBJ whole genome shotgun (WGS) entry which is preliminary data.</text>
</comment>
<organism evidence="5 6">
    <name type="scientific">Nepenthes gracilis</name>
    <name type="common">Slender pitcher plant</name>
    <dbReference type="NCBI Taxonomy" id="150966"/>
    <lineage>
        <taxon>Eukaryota</taxon>
        <taxon>Viridiplantae</taxon>
        <taxon>Streptophyta</taxon>
        <taxon>Embryophyta</taxon>
        <taxon>Tracheophyta</taxon>
        <taxon>Spermatophyta</taxon>
        <taxon>Magnoliopsida</taxon>
        <taxon>eudicotyledons</taxon>
        <taxon>Gunneridae</taxon>
        <taxon>Pentapetalae</taxon>
        <taxon>Caryophyllales</taxon>
        <taxon>Nepenthaceae</taxon>
        <taxon>Nepenthes</taxon>
    </lineage>
</organism>
<dbReference type="Pfam" id="PF13181">
    <property type="entry name" value="TPR_8"/>
    <property type="match status" value="1"/>
</dbReference>
<evidence type="ECO:0000313" key="5">
    <source>
        <dbReference type="EMBL" id="GMH13788.1"/>
    </source>
</evidence>
<dbReference type="InterPro" id="IPR011990">
    <property type="entry name" value="TPR-like_helical_dom_sf"/>
</dbReference>
<accession>A0AAD3SLE8</accession>
<evidence type="ECO:0000256" key="4">
    <source>
        <dbReference type="SAM" id="MobiDB-lite"/>
    </source>
</evidence>
<dbReference type="InterPro" id="IPR019734">
    <property type="entry name" value="TPR_rpt"/>
</dbReference>
<dbReference type="Pfam" id="PF07719">
    <property type="entry name" value="TPR_2"/>
    <property type="match status" value="1"/>
</dbReference>
<feature type="repeat" description="TPR" evidence="3">
    <location>
        <begin position="162"/>
        <end position="195"/>
    </location>
</feature>
<keyword evidence="1" id="KW-0677">Repeat</keyword>
<keyword evidence="2 3" id="KW-0802">TPR repeat</keyword>
<gene>
    <name evidence="5" type="ORF">Nepgr_015629</name>
</gene>
<name>A0AAD3SLE8_NEPGR</name>
<dbReference type="PANTHER" id="PTHR46014:SF1">
    <property type="entry name" value="TETRATRICOPEPTIDE REPEAT PROTEIN 1"/>
    <property type="match status" value="1"/>
</dbReference>
<dbReference type="SMART" id="SM00028">
    <property type="entry name" value="TPR"/>
    <property type="match status" value="3"/>
</dbReference>
<evidence type="ECO:0000256" key="1">
    <source>
        <dbReference type="ARBA" id="ARBA00022737"/>
    </source>
</evidence>
<dbReference type="PROSITE" id="PS50005">
    <property type="entry name" value="TPR"/>
    <property type="match status" value="2"/>
</dbReference>
<evidence type="ECO:0000313" key="6">
    <source>
        <dbReference type="Proteomes" id="UP001279734"/>
    </source>
</evidence>
<feature type="compositionally biased region" description="Basic and acidic residues" evidence="4">
    <location>
        <begin position="42"/>
        <end position="56"/>
    </location>
</feature>
<reference evidence="5" key="1">
    <citation type="submission" date="2023-05" db="EMBL/GenBank/DDBJ databases">
        <title>Nepenthes gracilis genome sequencing.</title>
        <authorList>
            <person name="Fukushima K."/>
        </authorList>
    </citation>
    <scope>NUCLEOTIDE SEQUENCE</scope>
    <source>
        <strain evidence="5">SING2019-196</strain>
    </source>
</reference>
<dbReference type="PANTHER" id="PTHR46014">
    <property type="entry name" value="TETRATRICOPEPTIDE REPEAT PROTEIN 1"/>
    <property type="match status" value="1"/>
</dbReference>
<protein>
    <recommendedName>
        <fullName evidence="7">Tetratricopeptide repeat protein 1</fullName>
    </recommendedName>
</protein>
<feature type="region of interest" description="Disordered" evidence="4">
    <location>
        <begin position="1"/>
        <end position="72"/>
    </location>
</feature>
<dbReference type="PROSITE" id="PS50293">
    <property type="entry name" value="TPR_REGION"/>
    <property type="match status" value="1"/>
</dbReference>
<dbReference type="InterPro" id="IPR013105">
    <property type="entry name" value="TPR_2"/>
</dbReference>
<dbReference type="SUPFAM" id="SSF48452">
    <property type="entry name" value="TPR-like"/>
    <property type="match status" value="1"/>
</dbReference>
<evidence type="ECO:0000256" key="3">
    <source>
        <dbReference type="PROSITE-ProRule" id="PRU00339"/>
    </source>
</evidence>
<evidence type="ECO:0000256" key="2">
    <source>
        <dbReference type="ARBA" id="ARBA00022803"/>
    </source>
</evidence>
<dbReference type="Proteomes" id="UP001279734">
    <property type="component" value="Unassembled WGS sequence"/>
</dbReference>
<dbReference type="AlphaFoldDB" id="A0AAD3SLE8"/>
<dbReference type="EMBL" id="BSYO01000013">
    <property type="protein sequence ID" value="GMH13788.1"/>
    <property type="molecule type" value="Genomic_DNA"/>
</dbReference>